<name>A0ABY0IQJ3_9RHOO</name>
<evidence type="ECO:0000256" key="3">
    <source>
        <dbReference type="ARBA" id="ARBA00022505"/>
    </source>
</evidence>
<accession>A0ABY0IQJ3</accession>
<sequence>MNDQPVSEITDQLSPDRVAPLRLYPVAGIPGPFAVAAGHDRLAWLERAAVADALAVGAEAAGEARRAAEELNNLAGERLAEWEAEDGGEGSRGRLRLTPRGRRLAMVLVALAEERQLLRQRCGGHFDADLQLLERVAVRTSARNQFSGRVQAVERGPLLDQVLLALPGGRLLRASVTPESTRCLGLAPGQELVALVKASATLVLGSGEGSDYADYNRLGGVVQRIQESGERREIVVDLGHGLTGVANAGADLAEPFAPGQPAWIAFRPSAVLLGLVS</sequence>
<comment type="caution">
    <text evidence="7">The sequence shown here is derived from an EMBL/GenBank/DDBJ whole genome shotgun (WGS) entry which is preliminary data.</text>
</comment>
<reference evidence="7 8" key="1">
    <citation type="submission" date="2019-02" db="EMBL/GenBank/DDBJ databases">
        <title>Genomic Encyclopedia of Type Strains, Phase IV (KMG-IV): sequencing the most valuable type-strain genomes for metagenomic binning, comparative biology and taxonomic classification.</title>
        <authorList>
            <person name="Goeker M."/>
        </authorList>
    </citation>
    <scope>NUCLEOTIDE SEQUENCE [LARGE SCALE GENOMIC DNA]</scope>
    <source>
        <strain evidence="7 8">DSM 21223</strain>
    </source>
</reference>
<dbReference type="NCBIfam" id="TIGR00638">
    <property type="entry name" value="Mop"/>
    <property type="match status" value="1"/>
</dbReference>
<comment type="similarity">
    <text evidence="1 5">Belongs to the ModE family.</text>
</comment>
<evidence type="ECO:0000313" key="7">
    <source>
        <dbReference type="EMBL" id="RZT76683.1"/>
    </source>
</evidence>
<keyword evidence="3 5" id="KW-0500">Molybdenum</keyword>
<protein>
    <submittedName>
        <fullName evidence="7">Molybdate transport system regulatory protein</fullName>
    </submittedName>
</protein>
<dbReference type="InterPro" id="IPR051815">
    <property type="entry name" value="Molybdate_resp_trans_reg"/>
</dbReference>
<dbReference type="PIRSF" id="PIRSF005763">
    <property type="entry name" value="Txn_reg_ModE"/>
    <property type="match status" value="1"/>
</dbReference>
<dbReference type="PROSITE" id="PS51866">
    <property type="entry name" value="MOP"/>
    <property type="match status" value="1"/>
</dbReference>
<dbReference type="SUPFAM" id="SSF50331">
    <property type="entry name" value="MOP-like"/>
    <property type="match status" value="2"/>
</dbReference>
<evidence type="ECO:0000256" key="2">
    <source>
        <dbReference type="ARBA" id="ARBA00022448"/>
    </source>
</evidence>
<dbReference type="InterPro" id="IPR008995">
    <property type="entry name" value="Mo/tungstate-bd_C_term_dom"/>
</dbReference>
<keyword evidence="8" id="KW-1185">Reference proteome</keyword>
<keyword evidence="2 5" id="KW-0813">Transport</keyword>
<organism evidence="7 8">
    <name type="scientific">Azospira oryzae</name>
    <dbReference type="NCBI Taxonomy" id="146939"/>
    <lineage>
        <taxon>Bacteria</taxon>
        <taxon>Pseudomonadati</taxon>
        <taxon>Pseudomonadota</taxon>
        <taxon>Betaproteobacteria</taxon>
        <taxon>Rhodocyclales</taxon>
        <taxon>Rhodocyclaceae</taxon>
        <taxon>Azospira</taxon>
    </lineage>
</organism>
<evidence type="ECO:0000256" key="4">
    <source>
        <dbReference type="ARBA" id="ARBA00022737"/>
    </source>
</evidence>
<dbReference type="InterPro" id="IPR004606">
    <property type="entry name" value="Mop_domain"/>
</dbReference>
<dbReference type="InterPro" id="IPR005116">
    <property type="entry name" value="Transp-assoc_OB_typ1"/>
</dbReference>
<evidence type="ECO:0000256" key="5">
    <source>
        <dbReference type="PIRNR" id="PIRNR005763"/>
    </source>
</evidence>
<dbReference type="PANTHER" id="PTHR30432">
    <property type="entry name" value="TRANSCRIPTIONAL REGULATOR MODE"/>
    <property type="match status" value="1"/>
</dbReference>
<dbReference type="Pfam" id="PF03459">
    <property type="entry name" value="TOBE"/>
    <property type="match status" value="1"/>
</dbReference>
<dbReference type="RefSeq" id="WP_130459785.1">
    <property type="nucleotide sequence ID" value="NZ_SHKM01000002.1"/>
</dbReference>
<gene>
    <name evidence="7" type="ORF">EV678_2562</name>
</gene>
<feature type="domain" description="Mop" evidence="6">
    <location>
        <begin position="139"/>
        <end position="205"/>
    </location>
</feature>
<evidence type="ECO:0000259" key="6">
    <source>
        <dbReference type="PROSITE" id="PS51866"/>
    </source>
</evidence>
<dbReference type="Gene3D" id="2.40.50.100">
    <property type="match status" value="1"/>
</dbReference>
<keyword evidence="4" id="KW-0677">Repeat</keyword>
<evidence type="ECO:0000256" key="1">
    <source>
        <dbReference type="ARBA" id="ARBA00008110"/>
    </source>
</evidence>
<evidence type="ECO:0000313" key="8">
    <source>
        <dbReference type="Proteomes" id="UP000292136"/>
    </source>
</evidence>
<dbReference type="InterPro" id="IPR016462">
    <property type="entry name" value="ModE"/>
</dbReference>
<dbReference type="PANTHER" id="PTHR30432:SF1">
    <property type="entry name" value="DNA-BINDING TRANSCRIPTIONAL DUAL REGULATOR MODE"/>
    <property type="match status" value="1"/>
</dbReference>
<dbReference type="EMBL" id="SHKM01000002">
    <property type="protein sequence ID" value="RZT76683.1"/>
    <property type="molecule type" value="Genomic_DNA"/>
</dbReference>
<proteinExistence type="inferred from homology"/>
<dbReference type="Proteomes" id="UP000292136">
    <property type="component" value="Unassembled WGS sequence"/>
</dbReference>